<dbReference type="PANTHER" id="PTHR31297">
    <property type="entry name" value="GLUCAN ENDO-1,6-BETA-GLUCOSIDASE B"/>
    <property type="match status" value="1"/>
</dbReference>
<dbReference type="SUPFAM" id="SSF51445">
    <property type="entry name" value="(Trans)glycosidases"/>
    <property type="match status" value="1"/>
</dbReference>
<reference evidence="4 5" key="1">
    <citation type="journal article" date="2020" name="ISME J.">
        <title>Uncovering the hidden diversity of litter-decomposition mechanisms in mushroom-forming fungi.</title>
        <authorList>
            <person name="Floudas D."/>
            <person name="Bentzer J."/>
            <person name="Ahren D."/>
            <person name="Johansson T."/>
            <person name="Persson P."/>
            <person name="Tunlid A."/>
        </authorList>
    </citation>
    <scope>NUCLEOTIDE SEQUENCE [LARGE SCALE GENOMIC DNA]</scope>
    <source>
        <strain evidence="4 5">CBS 101986</strain>
    </source>
</reference>
<dbReference type="Proteomes" id="UP000567179">
    <property type="component" value="Unassembled WGS sequence"/>
</dbReference>
<name>A0A8H5BE10_9AGAR</name>
<evidence type="ECO:0000313" key="4">
    <source>
        <dbReference type="EMBL" id="KAF5321474.1"/>
    </source>
</evidence>
<protein>
    <recommendedName>
        <fullName evidence="6">Glycoside hydrolase family 5 protein</fullName>
    </recommendedName>
</protein>
<keyword evidence="5" id="KW-1185">Reference proteome</keyword>
<dbReference type="GO" id="GO:0009251">
    <property type="term" value="P:glucan catabolic process"/>
    <property type="evidence" value="ECO:0007669"/>
    <property type="project" value="TreeGrafter"/>
</dbReference>
<dbReference type="EMBL" id="JAACJJ010000028">
    <property type="protein sequence ID" value="KAF5321474.1"/>
    <property type="molecule type" value="Genomic_DNA"/>
</dbReference>
<dbReference type="GO" id="GO:0008422">
    <property type="term" value="F:beta-glucosidase activity"/>
    <property type="evidence" value="ECO:0007669"/>
    <property type="project" value="TreeGrafter"/>
</dbReference>
<evidence type="ECO:0000313" key="5">
    <source>
        <dbReference type="Proteomes" id="UP000567179"/>
    </source>
</evidence>
<keyword evidence="3" id="KW-0326">Glycosidase</keyword>
<accession>A0A8H5BE10</accession>
<evidence type="ECO:0000256" key="3">
    <source>
        <dbReference type="ARBA" id="ARBA00023295"/>
    </source>
</evidence>
<dbReference type="GO" id="GO:0005576">
    <property type="term" value="C:extracellular region"/>
    <property type="evidence" value="ECO:0007669"/>
    <property type="project" value="TreeGrafter"/>
</dbReference>
<evidence type="ECO:0000256" key="2">
    <source>
        <dbReference type="ARBA" id="ARBA00022801"/>
    </source>
</evidence>
<comment type="similarity">
    <text evidence="1">Belongs to the glycosyl hydrolase 5 (cellulase A) family.</text>
</comment>
<dbReference type="GO" id="GO:0009986">
    <property type="term" value="C:cell surface"/>
    <property type="evidence" value="ECO:0007669"/>
    <property type="project" value="TreeGrafter"/>
</dbReference>
<sequence>MLRCPHPAMMYYFPLKAVGALGLLVSSASAYSYGFPYGTEMVRGVSIGGWLNLEAWVTPSLFTNSGDIRIIDEWTFGQYQDPAKALQTLQNHWDTFITEQDFADIAAAGLNHVRLPIGYWIFDVAEGEPYVQGQLPYLYKAVEWSKNHHLKLFITIYGAPGSQNGFINSGHYVRTPAWTLNQTNIDRTTAIIQRLATMFEHQKDVVTIINPLNQPAGFLGDGVMNPTKKAFPHWKLRYPQVCEPALLPDTCFQPASNIRAANNTASRGHQHQRRNETTAMIITDGFLPLTYWDGFLTTPEYEGVFMSTYGYQVWTDNDIKLNQSAHISAACAKTTTLLTSPLPILVGEWGAPNTDCAQYMNGRTSGSRYAGTYPPGTSVYMGSCTGLTGNATTFSDDYKIFLRQFFETQVRAYEKAANAVGWFYWNWKMENADEWSYQAGMKYGWIPKYPADFKYPDLCI</sequence>
<gene>
    <name evidence="4" type="ORF">D9619_001134</name>
</gene>
<dbReference type="AlphaFoldDB" id="A0A8H5BE10"/>
<evidence type="ECO:0000256" key="1">
    <source>
        <dbReference type="ARBA" id="ARBA00005641"/>
    </source>
</evidence>
<dbReference type="OrthoDB" id="62120at2759"/>
<proteinExistence type="inferred from homology"/>
<dbReference type="InterPro" id="IPR050386">
    <property type="entry name" value="Glycosyl_hydrolase_5"/>
</dbReference>
<organism evidence="4 5">
    <name type="scientific">Psilocybe cf. subviscida</name>
    <dbReference type="NCBI Taxonomy" id="2480587"/>
    <lineage>
        <taxon>Eukaryota</taxon>
        <taxon>Fungi</taxon>
        <taxon>Dikarya</taxon>
        <taxon>Basidiomycota</taxon>
        <taxon>Agaricomycotina</taxon>
        <taxon>Agaricomycetes</taxon>
        <taxon>Agaricomycetidae</taxon>
        <taxon>Agaricales</taxon>
        <taxon>Agaricineae</taxon>
        <taxon>Strophariaceae</taxon>
        <taxon>Psilocybe</taxon>
    </lineage>
</organism>
<dbReference type="PANTHER" id="PTHR31297:SF42">
    <property type="entry name" value="GLYCOSIDE HYDROLASE FAMILY 5 DOMAIN-CONTAINING PROTEIN"/>
    <property type="match status" value="1"/>
</dbReference>
<keyword evidence="2" id="KW-0378">Hydrolase</keyword>
<dbReference type="InterPro" id="IPR017853">
    <property type="entry name" value="GH"/>
</dbReference>
<evidence type="ECO:0008006" key="6">
    <source>
        <dbReference type="Google" id="ProtNLM"/>
    </source>
</evidence>
<dbReference type="Gene3D" id="3.20.20.80">
    <property type="entry name" value="Glycosidases"/>
    <property type="match status" value="1"/>
</dbReference>
<comment type="caution">
    <text evidence="4">The sequence shown here is derived from an EMBL/GenBank/DDBJ whole genome shotgun (WGS) entry which is preliminary data.</text>
</comment>